<feature type="domain" description="N-acetyltransferase" evidence="1">
    <location>
        <begin position="1"/>
        <end position="144"/>
    </location>
</feature>
<organism evidence="2 3">
    <name type="scientific">Anaerococcus murdochii</name>
    <dbReference type="NCBI Taxonomy" id="411577"/>
    <lineage>
        <taxon>Bacteria</taxon>
        <taxon>Bacillati</taxon>
        <taxon>Bacillota</taxon>
        <taxon>Tissierellia</taxon>
        <taxon>Tissierellales</taxon>
        <taxon>Peptoniphilaceae</taxon>
        <taxon>Anaerococcus</taxon>
    </lineage>
</organism>
<evidence type="ECO:0000259" key="1">
    <source>
        <dbReference type="PROSITE" id="PS51186"/>
    </source>
</evidence>
<proteinExistence type="predicted"/>
<dbReference type="Proteomes" id="UP000734271">
    <property type="component" value="Unassembled WGS sequence"/>
</dbReference>
<dbReference type="EMBL" id="JAIPME010000002">
    <property type="protein sequence ID" value="MBZ2387466.1"/>
    <property type="molecule type" value="Genomic_DNA"/>
</dbReference>
<keyword evidence="3" id="KW-1185">Reference proteome</keyword>
<name>A0ABS7T108_9FIRM</name>
<evidence type="ECO:0000313" key="2">
    <source>
        <dbReference type="EMBL" id="MBZ2387466.1"/>
    </source>
</evidence>
<dbReference type="CDD" id="cd04301">
    <property type="entry name" value="NAT_SF"/>
    <property type="match status" value="1"/>
</dbReference>
<comment type="caution">
    <text evidence="2">The sequence shown here is derived from an EMBL/GenBank/DDBJ whole genome shotgun (WGS) entry which is preliminary data.</text>
</comment>
<dbReference type="InterPro" id="IPR016181">
    <property type="entry name" value="Acyl_CoA_acyltransferase"/>
</dbReference>
<gene>
    <name evidence="2" type="ORF">K8P03_09240</name>
</gene>
<evidence type="ECO:0000313" key="3">
    <source>
        <dbReference type="Proteomes" id="UP000734271"/>
    </source>
</evidence>
<dbReference type="InterPro" id="IPR000182">
    <property type="entry name" value="GNAT_dom"/>
</dbReference>
<dbReference type="Pfam" id="PF00583">
    <property type="entry name" value="Acetyltransf_1"/>
    <property type="match status" value="1"/>
</dbReference>
<dbReference type="PROSITE" id="PS51186">
    <property type="entry name" value="GNAT"/>
    <property type="match status" value="1"/>
</dbReference>
<accession>A0ABS7T108</accession>
<dbReference type="RefSeq" id="WP_223420402.1">
    <property type="nucleotide sequence ID" value="NZ_JAIPME010000002.1"/>
</dbReference>
<sequence length="144" mass="17246">MNYFRMSEKDLDIITSLYVRYYNENEDGIWTFEKANKRIRQVLLTPDSYCLIQEVNGLYTGFLMGYIKEYDDLKSYFLEEIVVFKDYQNKGLGTLFISELQKQLLNRDVSMIELMSVNDAKHLNFYEKFSFEKTNNLLIMSKFI</sequence>
<dbReference type="SUPFAM" id="SSF55729">
    <property type="entry name" value="Acyl-CoA N-acyltransferases (Nat)"/>
    <property type="match status" value="1"/>
</dbReference>
<protein>
    <submittedName>
        <fullName evidence="2">GNAT family N-acetyltransferase</fullName>
    </submittedName>
</protein>
<reference evidence="2 3" key="1">
    <citation type="submission" date="2021-08" db="EMBL/GenBank/DDBJ databases">
        <title>FDA dAtabase for Regulatory Grade micrObial Sequences (FDA-ARGOS): Supporting development and validation of Infectious Disease Dx tests.</title>
        <authorList>
            <person name="Sproer C."/>
            <person name="Gronow S."/>
            <person name="Severitt S."/>
            <person name="Schroder I."/>
            <person name="Tallon L."/>
            <person name="Sadzewicz L."/>
            <person name="Zhao X."/>
            <person name="Boylan J."/>
            <person name="Ott S."/>
            <person name="Bowen H."/>
            <person name="Vavikolanu K."/>
            <person name="Hazen T."/>
            <person name="Aluvathingal J."/>
            <person name="Nadendla S."/>
            <person name="Lowell S."/>
            <person name="Myers T."/>
            <person name="Yan Y."/>
            <person name="Sichtig H."/>
        </authorList>
    </citation>
    <scope>NUCLEOTIDE SEQUENCE [LARGE SCALE GENOMIC DNA]</scope>
    <source>
        <strain evidence="2 3">FDAARGOS_1460</strain>
    </source>
</reference>
<dbReference type="Gene3D" id="3.40.630.30">
    <property type="match status" value="1"/>
</dbReference>